<dbReference type="WBParaSite" id="sdigi.contig436.g8303.t1">
    <property type="protein sequence ID" value="sdigi.contig436.g8303.t1"/>
    <property type="gene ID" value="sdigi.contig436.g8303"/>
</dbReference>
<accession>A0A915PU03</accession>
<sequence>MCGNKIVRFIWGRLSSFFIGTNLQEVVALTKDEKKILMENWLKLKEKHPDLFLRAWIKSAKGSVNIKKATGLREDEDPETNRRFISLSPLIENFVDKLIIEYHCNDTKIAESCRILGARHKLIENFHTNFWDIFLGNLVQIIADVHSEREREREQQEIAEICEKFFAFFVTFMCDGYKKRAQEELSGRRRLNAS</sequence>
<organism evidence="1 2">
    <name type="scientific">Setaria digitata</name>
    <dbReference type="NCBI Taxonomy" id="48799"/>
    <lineage>
        <taxon>Eukaryota</taxon>
        <taxon>Metazoa</taxon>
        <taxon>Ecdysozoa</taxon>
        <taxon>Nematoda</taxon>
        <taxon>Chromadorea</taxon>
        <taxon>Rhabditida</taxon>
        <taxon>Spirurina</taxon>
        <taxon>Spiruromorpha</taxon>
        <taxon>Filarioidea</taxon>
        <taxon>Setariidae</taxon>
        <taxon>Setaria</taxon>
    </lineage>
</organism>
<dbReference type="SUPFAM" id="SSF46458">
    <property type="entry name" value="Globin-like"/>
    <property type="match status" value="1"/>
</dbReference>
<evidence type="ECO:0000313" key="1">
    <source>
        <dbReference type="Proteomes" id="UP000887581"/>
    </source>
</evidence>
<dbReference type="Gene3D" id="1.10.490.10">
    <property type="entry name" value="Globins"/>
    <property type="match status" value="1"/>
</dbReference>
<dbReference type="InterPro" id="IPR009050">
    <property type="entry name" value="Globin-like_sf"/>
</dbReference>
<dbReference type="Proteomes" id="UP000887581">
    <property type="component" value="Unplaced"/>
</dbReference>
<reference evidence="2" key="1">
    <citation type="submission" date="2022-11" db="UniProtKB">
        <authorList>
            <consortium name="WormBaseParasite"/>
        </authorList>
    </citation>
    <scope>IDENTIFICATION</scope>
</reference>
<name>A0A915PU03_9BILA</name>
<dbReference type="GO" id="GO:0020037">
    <property type="term" value="F:heme binding"/>
    <property type="evidence" value="ECO:0007669"/>
    <property type="project" value="InterPro"/>
</dbReference>
<proteinExistence type="predicted"/>
<keyword evidence="1" id="KW-1185">Reference proteome</keyword>
<protein>
    <submittedName>
        <fullName evidence="2">Globin family profile domain-containing protein</fullName>
    </submittedName>
</protein>
<evidence type="ECO:0000313" key="2">
    <source>
        <dbReference type="WBParaSite" id="sdigi.contig436.g8303.t1"/>
    </source>
</evidence>
<dbReference type="GO" id="GO:0019825">
    <property type="term" value="F:oxygen binding"/>
    <property type="evidence" value="ECO:0007669"/>
    <property type="project" value="InterPro"/>
</dbReference>
<dbReference type="InterPro" id="IPR012292">
    <property type="entry name" value="Globin/Proto"/>
</dbReference>
<dbReference type="AlphaFoldDB" id="A0A915PU03"/>